<dbReference type="Proteomes" id="UP001163336">
    <property type="component" value="Chromosome"/>
</dbReference>
<proteinExistence type="predicted"/>
<feature type="domain" description="Transposase IS110-like N-terminal" evidence="1">
    <location>
        <begin position="8"/>
        <end position="144"/>
    </location>
</feature>
<name>A0ABN6TEK2_9BURK</name>
<evidence type="ECO:0000313" key="3">
    <source>
        <dbReference type="Proteomes" id="UP001163336"/>
    </source>
</evidence>
<dbReference type="RefSeq" id="WP_281909910.1">
    <property type="nucleotide sequence ID" value="NZ_AP026966.1"/>
</dbReference>
<accession>A0ABN6TEK2</accession>
<dbReference type="InterPro" id="IPR002525">
    <property type="entry name" value="Transp_IS110-like_N"/>
</dbReference>
<dbReference type="Pfam" id="PF01548">
    <property type="entry name" value="DEDD_Tnp_IS110"/>
    <property type="match status" value="1"/>
</dbReference>
<dbReference type="NCBIfam" id="NF033542">
    <property type="entry name" value="transpos_IS110"/>
    <property type="match status" value="1"/>
</dbReference>
<organism evidence="2 3">
    <name type="scientific">Massilia varians</name>
    <dbReference type="NCBI Taxonomy" id="457921"/>
    <lineage>
        <taxon>Bacteria</taxon>
        <taxon>Pseudomonadati</taxon>
        <taxon>Pseudomonadota</taxon>
        <taxon>Betaproteobacteria</taxon>
        <taxon>Burkholderiales</taxon>
        <taxon>Oxalobacteraceae</taxon>
        <taxon>Telluria group</taxon>
        <taxon>Massilia</taxon>
    </lineage>
</organism>
<protein>
    <recommendedName>
        <fullName evidence="1">Transposase IS110-like N-terminal domain-containing protein</fullName>
    </recommendedName>
</protein>
<evidence type="ECO:0000313" key="2">
    <source>
        <dbReference type="EMBL" id="BDT60643.1"/>
    </source>
</evidence>
<dbReference type="EMBL" id="AP026966">
    <property type="protein sequence ID" value="BDT60643.1"/>
    <property type="molecule type" value="Genomic_DNA"/>
</dbReference>
<dbReference type="PANTHER" id="PTHR33055:SF3">
    <property type="entry name" value="PUTATIVE TRANSPOSASE FOR IS117-RELATED"/>
    <property type="match status" value="1"/>
</dbReference>
<dbReference type="InterPro" id="IPR047650">
    <property type="entry name" value="Transpos_IS110"/>
</dbReference>
<gene>
    <name evidence="2" type="ORF">MasN3_41370</name>
</gene>
<keyword evidence="3" id="KW-1185">Reference proteome</keyword>
<evidence type="ECO:0000259" key="1">
    <source>
        <dbReference type="Pfam" id="PF01548"/>
    </source>
</evidence>
<sequence length="162" mass="17964">MNANAKVIGLDIAKDVFFAVGLDESGKRVFKRKLARDQVLPMFTQMAPAMIGIEACAGSHYWARKFVEMGHDVKLVAAQHVKAYVTGNKNDMNDAAAIAEARSRGATKYVPINTAAQQDLQMLHRARSALMTERVAMINRLRAFAGEYGQCFPRAWRSSVMD</sequence>
<reference evidence="2" key="1">
    <citation type="submission" date="2022-11" db="EMBL/GenBank/DDBJ databases">
        <title>Isolation and characterization of PLA-degrading bacterium Massilia sp. from Antarctic soil.</title>
        <authorList>
            <person name="Sato K."/>
            <person name="Gomez-Fuentes C."/>
            <person name="Ahmad S.A."/>
            <person name="Zulkharnain A."/>
        </authorList>
    </citation>
    <scope>NUCLEOTIDE SEQUENCE</scope>
    <source>
        <strain evidence="2">N-3</strain>
    </source>
</reference>
<dbReference type="PANTHER" id="PTHR33055">
    <property type="entry name" value="TRANSPOSASE FOR INSERTION SEQUENCE ELEMENT IS1111A"/>
    <property type="match status" value="1"/>
</dbReference>